<keyword evidence="4" id="KW-0238">DNA-binding</keyword>
<dbReference type="PROSITE" id="PS50113">
    <property type="entry name" value="PAC"/>
    <property type="match status" value="1"/>
</dbReference>
<dbReference type="SMART" id="SM00382">
    <property type="entry name" value="AAA"/>
    <property type="match status" value="1"/>
</dbReference>
<sequence length="461" mass="49849">MADITPQDVPRYWNSVVDTMAEGLFIVDTKGKVVFVNPAAERLTGYRREEVLGRSCTVFESETCLACQDQEGQMTCGLFERGRVADRRCSITRKDGSQIHILKNARVLHDELGQVIGGVETLSDITPVVERDRQISGLKRHLTRSYGYEGLIGQSPAMMQVYQLLEAAAASTAPVVILGASGTGKELAAAAIHRRSPRAAGPFIKVNCAALNPSLLESELFGHEKGSFTGAEKSRTGRFEAADGGSLFLDEIGDLPAEVQVKLLRVLQEGEVERVGSNRPIKVDVRIITATNRDLGRLMEEGGFRQDLFYRINVIPITLPPLAARKEDIPLLTRGFVERTALGSERGVTGISPAALERLMAHSWPGNVRELINAIEYAFVTCPGGEILPQHLPPSIVGETPVCGPVSGEPGGAAGDEALRREISEALEATAGHKAQAAARLGISRVTLWKRMKKLGMPLGD</sequence>
<dbReference type="Gene3D" id="3.40.50.300">
    <property type="entry name" value="P-loop containing nucleotide triphosphate hydrolases"/>
    <property type="match status" value="1"/>
</dbReference>
<evidence type="ECO:0000259" key="8">
    <source>
        <dbReference type="PROSITE" id="PS50113"/>
    </source>
</evidence>
<dbReference type="InterPro" id="IPR002078">
    <property type="entry name" value="Sigma_54_int"/>
</dbReference>
<dbReference type="PRINTS" id="PR01590">
    <property type="entry name" value="HTHFIS"/>
</dbReference>
<keyword evidence="5" id="KW-0804">Transcription</keyword>
<evidence type="ECO:0000313" key="9">
    <source>
        <dbReference type="EMBL" id="BEQ16153.1"/>
    </source>
</evidence>
<dbReference type="GO" id="GO:0005524">
    <property type="term" value="F:ATP binding"/>
    <property type="evidence" value="ECO:0007669"/>
    <property type="project" value="UniProtKB-KW"/>
</dbReference>
<evidence type="ECO:0000259" key="6">
    <source>
        <dbReference type="PROSITE" id="PS50045"/>
    </source>
</evidence>
<dbReference type="InterPro" id="IPR003593">
    <property type="entry name" value="AAA+_ATPase"/>
</dbReference>
<keyword evidence="1" id="KW-0547">Nucleotide-binding</keyword>
<dbReference type="CDD" id="cd00009">
    <property type="entry name" value="AAA"/>
    <property type="match status" value="1"/>
</dbReference>
<gene>
    <name evidence="9" type="ORF">FAK_32190</name>
</gene>
<dbReference type="Gene3D" id="1.10.8.60">
    <property type="match status" value="1"/>
</dbReference>
<dbReference type="InterPro" id="IPR000014">
    <property type="entry name" value="PAS"/>
</dbReference>
<proteinExistence type="predicted"/>
<evidence type="ECO:0000259" key="7">
    <source>
        <dbReference type="PROSITE" id="PS50112"/>
    </source>
</evidence>
<dbReference type="PROSITE" id="PS50045">
    <property type="entry name" value="SIGMA54_INTERACT_4"/>
    <property type="match status" value="1"/>
</dbReference>
<dbReference type="SMART" id="SM00091">
    <property type="entry name" value="PAS"/>
    <property type="match status" value="1"/>
</dbReference>
<dbReference type="Proteomes" id="UP001366166">
    <property type="component" value="Chromosome"/>
</dbReference>
<dbReference type="CDD" id="cd00130">
    <property type="entry name" value="PAS"/>
    <property type="match status" value="1"/>
</dbReference>
<keyword evidence="2" id="KW-0067">ATP-binding</keyword>
<evidence type="ECO:0000256" key="4">
    <source>
        <dbReference type="ARBA" id="ARBA00023125"/>
    </source>
</evidence>
<dbReference type="KEGG" id="dmp:FAK_32190"/>
<dbReference type="AlphaFoldDB" id="A0AAU9F1N3"/>
<protein>
    <recommendedName>
        <fullName evidence="11">PAS domain S-box-containing protein</fullName>
    </recommendedName>
</protein>
<dbReference type="InterPro" id="IPR025943">
    <property type="entry name" value="Sigma_54_int_dom_ATP-bd_2"/>
</dbReference>
<dbReference type="NCBIfam" id="TIGR00229">
    <property type="entry name" value="sensory_box"/>
    <property type="match status" value="1"/>
</dbReference>
<evidence type="ECO:0000313" key="10">
    <source>
        <dbReference type="Proteomes" id="UP001366166"/>
    </source>
</evidence>
<keyword evidence="3" id="KW-0805">Transcription regulation</keyword>
<dbReference type="PROSITE" id="PS00676">
    <property type="entry name" value="SIGMA54_INTERACT_2"/>
    <property type="match status" value="1"/>
</dbReference>
<dbReference type="SUPFAM" id="SSF55785">
    <property type="entry name" value="PYP-like sensor domain (PAS domain)"/>
    <property type="match status" value="1"/>
</dbReference>
<dbReference type="InterPro" id="IPR035965">
    <property type="entry name" value="PAS-like_dom_sf"/>
</dbReference>
<dbReference type="InterPro" id="IPR027417">
    <property type="entry name" value="P-loop_NTPase"/>
</dbReference>
<dbReference type="SUPFAM" id="SSF46689">
    <property type="entry name" value="Homeodomain-like"/>
    <property type="match status" value="1"/>
</dbReference>
<dbReference type="Pfam" id="PF25601">
    <property type="entry name" value="AAA_lid_14"/>
    <property type="match status" value="1"/>
</dbReference>
<evidence type="ECO:0000256" key="5">
    <source>
        <dbReference type="ARBA" id="ARBA00023163"/>
    </source>
</evidence>
<accession>A0AAU9F1N3</accession>
<organism evidence="9 10">
    <name type="scientific">Desulfoferula mesophila</name>
    <dbReference type="NCBI Taxonomy" id="3058419"/>
    <lineage>
        <taxon>Bacteria</taxon>
        <taxon>Pseudomonadati</taxon>
        <taxon>Thermodesulfobacteriota</taxon>
        <taxon>Desulfarculia</taxon>
        <taxon>Desulfarculales</taxon>
        <taxon>Desulfarculaceae</taxon>
        <taxon>Desulfoferula</taxon>
    </lineage>
</organism>
<keyword evidence="10" id="KW-1185">Reference proteome</keyword>
<dbReference type="InterPro" id="IPR002197">
    <property type="entry name" value="HTH_Fis"/>
</dbReference>
<dbReference type="Gene3D" id="3.30.450.20">
    <property type="entry name" value="PAS domain"/>
    <property type="match status" value="1"/>
</dbReference>
<dbReference type="FunFam" id="3.40.50.300:FF:000006">
    <property type="entry name" value="DNA-binding transcriptional regulator NtrC"/>
    <property type="match status" value="1"/>
</dbReference>
<dbReference type="GO" id="GO:0043565">
    <property type="term" value="F:sequence-specific DNA binding"/>
    <property type="evidence" value="ECO:0007669"/>
    <property type="project" value="InterPro"/>
</dbReference>
<dbReference type="InterPro" id="IPR025944">
    <property type="entry name" value="Sigma_54_int_dom_CS"/>
</dbReference>
<dbReference type="PANTHER" id="PTHR32071">
    <property type="entry name" value="TRANSCRIPTIONAL REGULATORY PROTEIN"/>
    <property type="match status" value="1"/>
</dbReference>
<dbReference type="PROSITE" id="PS50112">
    <property type="entry name" value="PAS"/>
    <property type="match status" value="1"/>
</dbReference>
<dbReference type="InterPro" id="IPR000700">
    <property type="entry name" value="PAS-assoc_C"/>
</dbReference>
<dbReference type="SUPFAM" id="SSF52540">
    <property type="entry name" value="P-loop containing nucleoside triphosphate hydrolases"/>
    <property type="match status" value="1"/>
</dbReference>
<dbReference type="Pfam" id="PF13426">
    <property type="entry name" value="PAS_9"/>
    <property type="match status" value="1"/>
</dbReference>
<dbReference type="GO" id="GO:0006355">
    <property type="term" value="P:regulation of DNA-templated transcription"/>
    <property type="evidence" value="ECO:0007669"/>
    <property type="project" value="InterPro"/>
</dbReference>
<evidence type="ECO:0000256" key="1">
    <source>
        <dbReference type="ARBA" id="ARBA00022741"/>
    </source>
</evidence>
<evidence type="ECO:0000256" key="3">
    <source>
        <dbReference type="ARBA" id="ARBA00023015"/>
    </source>
</evidence>
<dbReference type="Gene3D" id="1.10.10.60">
    <property type="entry name" value="Homeodomain-like"/>
    <property type="match status" value="1"/>
</dbReference>
<evidence type="ECO:0008006" key="11">
    <source>
        <dbReference type="Google" id="ProtNLM"/>
    </source>
</evidence>
<dbReference type="InterPro" id="IPR009057">
    <property type="entry name" value="Homeodomain-like_sf"/>
</dbReference>
<evidence type="ECO:0000256" key="2">
    <source>
        <dbReference type="ARBA" id="ARBA00022840"/>
    </source>
</evidence>
<dbReference type="Pfam" id="PF02954">
    <property type="entry name" value="HTH_8"/>
    <property type="match status" value="1"/>
</dbReference>
<feature type="domain" description="Sigma-54 factor interaction" evidence="6">
    <location>
        <begin position="151"/>
        <end position="380"/>
    </location>
</feature>
<dbReference type="Pfam" id="PF00158">
    <property type="entry name" value="Sigma54_activat"/>
    <property type="match status" value="1"/>
</dbReference>
<dbReference type="PROSITE" id="PS00688">
    <property type="entry name" value="SIGMA54_INTERACT_3"/>
    <property type="match status" value="1"/>
</dbReference>
<reference evidence="10" key="1">
    <citation type="journal article" date="2023" name="Arch. Microbiol.">
        <title>Desulfoferula mesophilus gen. nov. sp. nov., a mesophilic sulfate-reducing bacterium isolated from a brackish lake sediment.</title>
        <authorList>
            <person name="Watanabe T."/>
            <person name="Yabe T."/>
            <person name="Tsuji J.M."/>
            <person name="Fukui M."/>
        </authorList>
    </citation>
    <scope>NUCLEOTIDE SEQUENCE [LARGE SCALE GENOMIC DNA]</scope>
    <source>
        <strain evidence="10">12FAK</strain>
    </source>
</reference>
<dbReference type="RefSeq" id="WP_338601591.1">
    <property type="nucleotide sequence ID" value="NZ_AP028679.1"/>
</dbReference>
<feature type="domain" description="PAC" evidence="8">
    <location>
        <begin position="85"/>
        <end position="137"/>
    </location>
</feature>
<feature type="domain" description="PAS" evidence="7">
    <location>
        <begin position="9"/>
        <end position="60"/>
    </location>
</feature>
<dbReference type="EMBL" id="AP028679">
    <property type="protein sequence ID" value="BEQ16153.1"/>
    <property type="molecule type" value="Genomic_DNA"/>
</dbReference>
<dbReference type="InterPro" id="IPR058031">
    <property type="entry name" value="AAA_lid_NorR"/>
</dbReference>
<name>A0AAU9F1N3_9BACT</name>